<gene>
    <name evidence="3" type="ORF">FVF58_30410</name>
</gene>
<dbReference type="PANTHER" id="PTHR33877">
    <property type="entry name" value="SLL1193 PROTEIN"/>
    <property type="match status" value="1"/>
</dbReference>
<dbReference type="PANTHER" id="PTHR33877:SF2">
    <property type="entry name" value="OS07G0170200 PROTEIN"/>
    <property type="match status" value="1"/>
</dbReference>
<evidence type="ECO:0000313" key="4">
    <source>
        <dbReference type="Proteomes" id="UP000325273"/>
    </source>
</evidence>
<dbReference type="InterPro" id="IPR003615">
    <property type="entry name" value="HNH_nuc"/>
</dbReference>
<dbReference type="SMART" id="SM00507">
    <property type="entry name" value="HNHc"/>
    <property type="match status" value="1"/>
</dbReference>
<dbReference type="EMBL" id="VTUZ01000025">
    <property type="protein sequence ID" value="KAA1004833.1"/>
    <property type="molecule type" value="Genomic_DNA"/>
</dbReference>
<dbReference type="NCBIfam" id="NF040563">
    <property type="entry name" value="guided_IscB"/>
    <property type="match status" value="1"/>
</dbReference>
<evidence type="ECO:0000256" key="1">
    <source>
        <dbReference type="SAM" id="MobiDB-lite"/>
    </source>
</evidence>
<dbReference type="Proteomes" id="UP000325273">
    <property type="component" value="Unassembled WGS sequence"/>
</dbReference>
<keyword evidence="3" id="KW-0540">Nuclease</keyword>
<name>A0A5B0GMW6_9BURK</name>
<keyword evidence="4" id="KW-1185">Reference proteome</keyword>
<evidence type="ECO:0000313" key="3">
    <source>
        <dbReference type="EMBL" id="KAA1004833.1"/>
    </source>
</evidence>
<keyword evidence="3" id="KW-0255">Endonuclease</keyword>
<dbReference type="AlphaFoldDB" id="A0A5B0GMW6"/>
<sequence>MAVFVLDRSGKPLMPCSEKRARLLLARGRARIHRLMPFAIRLVDRELHSSAAQPLRIKLDPGSKATGLALVRDTEHVDASTGEIRRGAVALNLFELVHRGRQISEALTARRAMRRRRRGTLRYRAPRFLNRTRPAGWLAPSLQHRVDTTLAWVKRLQRWAPITAASTEFVRFDMQALDNPEVSGIEYQHGTLFGYELREYLLEKWKRKCCYCDVHNVPLNIEHLVPRARGGSNRVSNLAIACVPCNIRKAAQPLNVFVKDKARLGRITAQVRRPLKDASAVNATRWALVNALRATGLPVETASGGRTKYNRSKLCIPKTHALDAVCVGEVSAVVAWRKPTVQVKCTGRGSYQRTRQDRYGFPRGYLMRAKRVHGFGTGDHVQADVPWGRKAGTHNGRVAVRATGSFNIQTHGQVVQGVAHRYCRVLQRADGYGYSRMATDKGEAGVGAATQPGLSLPGPKAEVSRAEG</sequence>
<dbReference type="InterPro" id="IPR025938">
    <property type="entry name" value="RRXRR_dom"/>
</dbReference>
<dbReference type="CDD" id="cd00085">
    <property type="entry name" value="HNHc"/>
    <property type="match status" value="1"/>
</dbReference>
<proteinExistence type="predicted"/>
<feature type="region of interest" description="Disordered" evidence="1">
    <location>
        <begin position="442"/>
        <end position="468"/>
    </location>
</feature>
<feature type="domain" description="HNH nuclease" evidence="2">
    <location>
        <begin position="196"/>
        <end position="247"/>
    </location>
</feature>
<accession>A0A5B0GMW6</accession>
<dbReference type="InterPro" id="IPR047693">
    <property type="entry name" value="RNA-guided_IscB-like"/>
</dbReference>
<dbReference type="Pfam" id="PF14239">
    <property type="entry name" value="RRXRR"/>
    <property type="match status" value="1"/>
</dbReference>
<dbReference type="InterPro" id="IPR052892">
    <property type="entry name" value="NA-targeting_endonuclease"/>
</dbReference>
<dbReference type="Gene3D" id="1.10.30.50">
    <property type="match status" value="1"/>
</dbReference>
<keyword evidence="3" id="KW-0378">Hydrolase</keyword>
<comment type="caution">
    <text evidence="3">The sequence shown here is derived from an EMBL/GenBank/DDBJ whole genome shotgun (WGS) entry which is preliminary data.</text>
</comment>
<evidence type="ECO:0000259" key="2">
    <source>
        <dbReference type="SMART" id="SM00507"/>
    </source>
</evidence>
<dbReference type="Pfam" id="PF14279">
    <property type="entry name" value="HNH_5"/>
    <property type="match status" value="1"/>
</dbReference>
<dbReference type="InterPro" id="IPR029471">
    <property type="entry name" value="HNH_5"/>
</dbReference>
<reference evidence="3 4" key="1">
    <citation type="submission" date="2019-08" db="EMBL/GenBank/DDBJ databases">
        <title>Paraburkholderia sp. DCY113.</title>
        <authorList>
            <person name="Kang J."/>
        </authorList>
    </citation>
    <scope>NUCLEOTIDE SEQUENCE [LARGE SCALE GENOMIC DNA]</scope>
    <source>
        <strain evidence="3 4">DCY113</strain>
    </source>
</reference>
<dbReference type="RefSeq" id="WP_149673477.1">
    <property type="nucleotide sequence ID" value="NZ_VTUZ01000025.1"/>
</dbReference>
<organism evidence="3 4">
    <name type="scientific">Paraburkholderia panacisoli</name>
    <dbReference type="NCBI Taxonomy" id="2603818"/>
    <lineage>
        <taxon>Bacteria</taxon>
        <taxon>Pseudomonadati</taxon>
        <taxon>Pseudomonadota</taxon>
        <taxon>Betaproteobacteria</taxon>
        <taxon>Burkholderiales</taxon>
        <taxon>Burkholderiaceae</taxon>
        <taxon>Paraburkholderia</taxon>
    </lineage>
</organism>
<dbReference type="GO" id="GO:0004519">
    <property type="term" value="F:endonuclease activity"/>
    <property type="evidence" value="ECO:0007669"/>
    <property type="project" value="UniProtKB-KW"/>
</dbReference>
<protein>
    <submittedName>
        <fullName evidence="3">HNH endonuclease</fullName>
    </submittedName>
</protein>